<dbReference type="AlphaFoldDB" id="A0A2X3L2H3"/>
<reference evidence="2" key="1">
    <citation type="submission" date="2018-05" db="EMBL/GenBank/DDBJ databases">
        <authorList>
            <person name="Hao L."/>
        </authorList>
    </citation>
    <scope>NUCLEOTIDE SEQUENCE [LARGE SCALE GENOMIC DNA]</scope>
</reference>
<name>A0A2X3L2H3_9BACT</name>
<sequence length="174" mass="19270">MLMASSALRARVVREAQFDWGVTYLPYYDEFIAEPKNSIIGGASLWVMRRPGASVAEYQGVAAFFSYLGQAATDAKWHMMTGYVPLTLAGYEAAKAQGYYEANPGADLAILQLARPNPTENTRGLRLGNLPEIRVVVYEEVEKALQGQQTAEQAMANVVRRGNAILREFEAIYK</sequence>
<gene>
    <name evidence="1" type="ORF">BARAN1_1327</name>
</gene>
<evidence type="ECO:0000313" key="2">
    <source>
        <dbReference type="Proteomes" id="UP000249818"/>
    </source>
</evidence>
<dbReference type="EMBL" id="LS483254">
    <property type="protein sequence ID" value="SQD93349.1"/>
    <property type="molecule type" value="Genomic_DNA"/>
</dbReference>
<accession>A0A2X3L2H3</accession>
<organism evidence="1 2">
    <name type="scientific">Candidatus Bipolaricaulis anaerobius</name>
    <dbReference type="NCBI Taxonomy" id="2026885"/>
    <lineage>
        <taxon>Bacteria</taxon>
        <taxon>Candidatus Bipolaricaulota</taxon>
        <taxon>Candidatus Bipolaricaulia</taxon>
        <taxon>Candidatus Bipolaricaulales</taxon>
        <taxon>Candidatus Bipolaricaulaceae</taxon>
        <taxon>Candidatus Bipolaricaulis</taxon>
    </lineage>
</organism>
<dbReference type="Proteomes" id="UP000249818">
    <property type="component" value="Chromosome BARAN1"/>
</dbReference>
<proteinExistence type="predicted"/>
<evidence type="ECO:0000313" key="1">
    <source>
        <dbReference type="EMBL" id="SQD93349.1"/>
    </source>
</evidence>
<dbReference type="KEGG" id="bana:BARAN1_1327"/>
<keyword evidence="2" id="KW-1185">Reference proteome</keyword>
<protein>
    <submittedName>
        <fullName evidence="1">Glycerol-3-phosphate transporter subunit periplasmic-binding component of ABC superfamily</fullName>
    </submittedName>
</protein>
<dbReference type="Gene3D" id="3.40.190.10">
    <property type="entry name" value="Periplasmic binding protein-like II"/>
    <property type="match status" value="1"/>
</dbReference>
<dbReference type="SUPFAM" id="SSF53850">
    <property type="entry name" value="Periplasmic binding protein-like II"/>
    <property type="match status" value="1"/>
</dbReference>